<dbReference type="Proteomes" id="UP000271554">
    <property type="component" value="Chromosome"/>
</dbReference>
<reference evidence="2 3" key="1">
    <citation type="submission" date="2018-10" db="EMBL/GenBank/DDBJ databases">
        <title>Relationship between Morphology and Antimicrobial Activity in Streptomyces.</title>
        <authorList>
            <person name="Kang H.J."/>
            <person name="Kim S.B."/>
        </authorList>
    </citation>
    <scope>NUCLEOTIDE SEQUENCE [LARGE SCALE GENOMIC DNA]</scope>
    <source>
        <strain evidence="2 3">BH38</strain>
    </source>
</reference>
<name>A0A387H873_9ACTN</name>
<dbReference type="EMBL" id="CP032698">
    <property type="protein sequence ID" value="AYG78821.1"/>
    <property type="molecule type" value="Genomic_DNA"/>
</dbReference>
<protein>
    <submittedName>
        <fullName evidence="2">Uncharacterized protein</fullName>
    </submittedName>
</protein>
<accession>A0A387H873</accession>
<evidence type="ECO:0000313" key="3">
    <source>
        <dbReference type="Proteomes" id="UP000271554"/>
    </source>
</evidence>
<sequence>MPIPVAQRRIPDVRKNSNTCSNRAMARTFPPDLVETQRDWIRTYEALARTPFRTVLRRRLQLLSCRIAQHAYWSAGAGHSPAARTELRRQARAAEQRRSGAA</sequence>
<evidence type="ECO:0000313" key="2">
    <source>
        <dbReference type="EMBL" id="AYG78821.1"/>
    </source>
</evidence>
<organism evidence="2 3">
    <name type="scientific">Streptomyces hundungensis</name>
    <dbReference type="NCBI Taxonomy" id="1077946"/>
    <lineage>
        <taxon>Bacteria</taxon>
        <taxon>Bacillati</taxon>
        <taxon>Actinomycetota</taxon>
        <taxon>Actinomycetes</taxon>
        <taxon>Kitasatosporales</taxon>
        <taxon>Streptomycetaceae</taxon>
        <taxon>Streptomyces</taxon>
    </lineage>
</organism>
<evidence type="ECO:0000256" key="1">
    <source>
        <dbReference type="SAM" id="MobiDB-lite"/>
    </source>
</evidence>
<keyword evidence="3" id="KW-1185">Reference proteome</keyword>
<feature type="region of interest" description="Disordered" evidence="1">
    <location>
        <begin position="76"/>
        <end position="102"/>
    </location>
</feature>
<gene>
    <name evidence="2" type="ORF">DWB77_00930</name>
</gene>
<dbReference type="AlphaFoldDB" id="A0A387H873"/>
<dbReference type="KEGG" id="shun:DWB77_00930"/>
<proteinExistence type="predicted"/>
<feature type="compositionally biased region" description="Basic and acidic residues" evidence="1">
    <location>
        <begin position="85"/>
        <end position="102"/>
    </location>
</feature>